<dbReference type="InterPro" id="IPR006764">
    <property type="entry name" value="SAM_dep_MeTrfase_SAV2177_type"/>
</dbReference>
<gene>
    <name evidence="1" type="ORF">ACFQKB_05815</name>
</gene>
<dbReference type="EMBL" id="JBHSXS010000002">
    <property type="protein sequence ID" value="MFC6879278.1"/>
    <property type="molecule type" value="Genomic_DNA"/>
</dbReference>
<organism evidence="1 2">
    <name type="scientific">Actinomadura yumaensis</name>
    <dbReference type="NCBI Taxonomy" id="111807"/>
    <lineage>
        <taxon>Bacteria</taxon>
        <taxon>Bacillati</taxon>
        <taxon>Actinomycetota</taxon>
        <taxon>Actinomycetes</taxon>
        <taxon>Streptosporangiales</taxon>
        <taxon>Thermomonosporaceae</taxon>
        <taxon>Actinomadura</taxon>
    </lineage>
</organism>
<proteinExistence type="predicted"/>
<name>A0ABW2CE74_9ACTN</name>
<comment type="caution">
    <text evidence="1">The sequence shown here is derived from an EMBL/GenBank/DDBJ whole genome shotgun (WGS) entry which is preliminary data.</text>
</comment>
<reference evidence="2" key="1">
    <citation type="journal article" date="2019" name="Int. J. Syst. Evol. Microbiol.">
        <title>The Global Catalogue of Microorganisms (GCM) 10K type strain sequencing project: providing services to taxonomists for standard genome sequencing and annotation.</title>
        <authorList>
            <consortium name="The Broad Institute Genomics Platform"/>
            <consortium name="The Broad Institute Genome Sequencing Center for Infectious Disease"/>
            <person name="Wu L."/>
            <person name="Ma J."/>
        </authorList>
    </citation>
    <scope>NUCLEOTIDE SEQUENCE [LARGE SCALE GENOMIC DNA]</scope>
    <source>
        <strain evidence="2">JCM 3369</strain>
    </source>
</reference>
<evidence type="ECO:0000313" key="2">
    <source>
        <dbReference type="Proteomes" id="UP001596380"/>
    </source>
</evidence>
<dbReference type="PIRSF" id="PIRSF017393">
    <property type="entry name" value="MTase_SAV2177"/>
    <property type="match status" value="1"/>
</dbReference>
<dbReference type="Gene3D" id="3.40.50.150">
    <property type="entry name" value="Vaccinia Virus protein VP39"/>
    <property type="match status" value="1"/>
</dbReference>
<dbReference type="Pfam" id="PF04672">
    <property type="entry name" value="Methyltransf_19"/>
    <property type="match status" value="1"/>
</dbReference>
<dbReference type="CDD" id="cd02440">
    <property type="entry name" value="AdoMet_MTases"/>
    <property type="match status" value="1"/>
</dbReference>
<sequence>MSDGPRIPSTLDVSRPSPARVYDYLLGGRDNYAVDRQAAARVLEVSPESADTARANRAFLVRAARHMAEDLRIDQFIDLGAGLPTVQNTHEVVQAVTPQARVVYVDNDPMTLTHARALLEENSRTGYVHADVRDVDAVLGDEVTRGLIDFARPVGLLAVAVLHFVPDSDDPARLLGRYADALARGGHVALTHATRTGMDPVLLQRIDDTYRNAPSPLRLRSAEEIRALLGGLEVLEPGVVPVQDWPRAGTDGPLALPMLSALARTGSPAGGRD</sequence>
<keyword evidence="2" id="KW-1185">Reference proteome</keyword>
<dbReference type="EC" id="2.1.1.-" evidence="1"/>
<keyword evidence="1" id="KW-0489">Methyltransferase</keyword>
<accession>A0ABW2CE74</accession>
<dbReference type="GO" id="GO:0008168">
    <property type="term" value="F:methyltransferase activity"/>
    <property type="evidence" value="ECO:0007669"/>
    <property type="project" value="UniProtKB-KW"/>
</dbReference>
<protein>
    <submittedName>
        <fullName evidence="1">SAM-dependent methyltransferase</fullName>
        <ecNumber evidence="1">2.1.1.-</ecNumber>
    </submittedName>
</protein>
<dbReference type="InterPro" id="IPR029063">
    <property type="entry name" value="SAM-dependent_MTases_sf"/>
</dbReference>
<dbReference type="GO" id="GO:0032259">
    <property type="term" value="P:methylation"/>
    <property type="evidence" value="ECO:0007669"/>
    <property type="project" value="UniProtKB-KW"/>
</dbReference>
<dbReference type="Proteomes" id="UP001596380">
    <property type="component" value="Unassembled WGS sequence"/>
</dbReference>
<dbReference type="SUPFAM" id="SSF53335">
    <property type="entry name" value="S-adenosyl-L-methionine-dependent methyltransferases"/>
    <property type="match status" value="1"/>
</dbReference>
<keyword evidence="1" id="KW-0808">Transferase</keyword>
<dbReference type="RefSeq" id="WP_160823931.1">
    <property type="nucleotide sequence ID" value="NZ_JBHSXE010000001.1"/>
</dbReference>
<evidence type="ECO:0000313" key="1">
    <source>
        <dbReference type="EMBL" id="MFC6879278.1"/>
    </source>
</evidence>